<keyword evidence="4" id="KW-0804">Transcription</keyword>
<dbReference type="InterPro" id="IPR007219">
    <property type="entry name" value="XnlR_reg_dom"/>
</dbReference>
<dbReference type="SMART" id="SM00906">
    <property type="entry name" value="Fungal_trans"/>
    <property type="match status" value="1"/>
</dbReference>
<evidence type="ECO:0000259" key="7">
    <source>
        <dbReference type="SMART" id="SM00906"/>
    </source>
</evidence>
<evidence type="ECO:0000313" key="9">
    <source>
        <dbReference type="Proteomes" id="UP000053477"/>
    </source>
</evidence>
<evidence type="ECO:0000256" key="1">
    <source>
        <dbReference type="ARBA" id="ARBA00022723"/>
    </source>
</evidence>
<evidence type="ECO:0000256" key="4">
    <source>
        <dbReference type="ARBA" id="ARBA00023163"/>
    </source>
</evidence>
<dbReference type="EMBL" id="KQ085893">
    <property type="protein sequence ID" value="KLO18544.1"/>
    <property type="molecule type" value="Genomic_DNA"/>
</dbReference>
<dbReference type="PANTHER" id="PTHR31668">
    <property type="entry name" value="GLUCOSE TRANSPORT TRANSCRIPTION REGULATOR RGT1-RELATED-RELATED"/>
    <property type="match status" value="1"/>
</dbReference>
<dbReference type="Pfam" id="PF04082">
    <property type="entry name" value="Fungal_trans"/>
    <property type="match status" value="1"/>
</dbReference>
<evidence type="ECO:0000256" key="6">
    <source>
        <dbReference type="SAM" id="MobiDB-lite"/>
    </source>
</evidence>
<keyword evidence="3" id="KW-0238">DNA-binding</keyword>
<dbReference type="Proteomes" id="UP000053477">
    <property type="component" value="Unassembled WGS sequence"/>
</dbReference>
<evidence type="ECO:0000256" key="5">
    <source>
        <dbReference type="ARBA" id="ARBA00023242"/>
    </source>
</evidence>
<dbReference type="GO" id="GO:0008270">
    <property type="term" value="F:zinc ion binding"/>
    <property type="evidence" value="ECO:0007669"/>
    <property type="project" value="InterPro"/>
</dbReference>
<dbReference type="InParanoid" id="A0A0H2S3J0"/>
<dbReference type="GO" id="GO:0003677">
    <property type="term" value="F:DNA binding"/>
    <property type="evidence" value="ECO:0007669"/>
    <property type="project" value="UniProtKB-KW"/>
</dbReference>
<dbReference type="AlphaFoldDB" id="A0A0H2S3J0"/>
<dbReference type="OrthoDB" id="4161332at2759"/>
<feature type="compositionally biased region" description="Polar residues" evidence="6">
    <location>
        <begin position="504"/>
        <end position="517"/>
    </location>
</feature>
<dbReference type="InterPro" id="IPR050797">
    <property type="entry name" value="Carb_Metab_Trans_Reg"/>
</dbReference>
<dbReference type="PANTHER" id="PTHR31668:SF26">
    <property type="entry name" value="GLUCOSE TRANSPORT TRANSCRIPTION REGULATOR RGT1-RELATED"/>
    <property type="match status" value="1"/>
</dbReference>
<reference evidence="8 9" key="1">
    <citation type="submission" date="2015-04" db="EMBL/GenBank/DDBJ databases">
        <title>Complete genome sequence of Schizopora paradoxa KUC8140, a cosmopolitan wood degrader in East Asia.</title>
        <authorList>
            <consortium name="DOE Joint Genome Institute"/>
            <person name="Min B."/>
            <person name="Park H."/>
            <person name="Jang Y."/>
            <person name="Kim J.-J."/>
            <person name="Kim K.H."/>
            <person name="Pangilinan J."/>
            <person name="Lipzen A."/>
            <person name="Riley R."/>
            <person name="Grigoriev I.V."/>
            <person name="Spatafora J.W."/>
            <person name="Choi I.-G."/>
        </authorList>
    </citation>
    <scope>NUCLEOTIDE SEQUENCE [LARGE SCALE GENOMIC DNA]</scope>
    <source>
        <strain evidence="8 9">KUC8140</strain>
    </source>
</reference>
<feature type="region of interest" description="Disordered" evidence="6">
    <location>
        <begin position="498"/>
        <end position="551"/>
    </location>
</feature>
<organism evidence="8 9">
    <name type="scientific">Schizopora paradoxa</name>
    <dbReference type="NCBI Taxonomy" id="27342"/>
    <lineage>
        <taxon>Eukaryota</taxon>
        <taxon>Fungi</taxon>
        <taxon>Dikarya</taxon>
        <taxon>Basidiomycota</taxon>
        <taxon>Agaricomycotina</taxon>
        <taxon>Agaricomycetes</taxon>
        <taxon>Hymenochaetales</taxon>
        <taxon>Schizoporaceae</taxon>
        <taxon>Schizopora</taxon>
    </lineage>
</organism>
<feature type="domain" description="Xylanolytic transcriptional activator regulatory" evidence="7">
    <location>
        <begin position="167"/>
        <end position="236"/>
    </location>
</feature>
<keyword evidence="5" id="KW-0539">Nucleus</keyword>
<evidence type="ECO:0000256" key="3">
    <source>
        <dbReference type="ARBA" id="ARBA00023125"/>
    </source>
</evidence>
<sequence>MTHLLHSTATVPPRAYHSYDQRYHHTWEVSKSGDGLIQVLEPDSDDAPSVLPKPIDLRVERDVIEKLINSFFQDVAPLVPIITQAEFLALSNPSPPPILLYSICLVASCKREVPQTVFDSLRVAVNDVIKSEDVLCTASIVNVQSLLILCQCADVHSQFVPSALSSLWIRLGTAIRMAQDLGLHRAEAVKKNIEMRRRVWGACLITDRWTSLSYGHPYMIDVEDCDARLPSSGNPNDHYTDELVRLSLILGRVLKTIYSPSGLTYATDEKLDELLDDMLDWQKNLPADLKYRGPKTPRSGGLLHLLYASVSMIFWRVFMRISYSCPAHLKFGLTVDKWSQLVELTGEAIDWLDANEHLYDVWMLVGYAATSCALVQYHTWARRKDPGAQAKLRKLRDCVRRWESSLQPDQMSTRRKTAEIITLLYETTQGPPITINEPPPLAPTGGVKLKVPATFKGLKYKKDETRPGHGVFVAHGKAKEGDYTGMPEGVVVIGANASDEESEAPNTRQGASAGPSTQAAQQQQQQQQQQQPGDTGSAASTPAPMVNYTPLSAGGGNYPNVNPALNMAGTSRSDVRVLNVLDVPPAPSTLEQFQVADSGLLEGLPGTMFDWPQWESFFSRFNPQQAFSVPTDPNALAAYAQMQMQPQNQQQLQGGQTNV</sequence>
<evidence type="ECO:0000313" key="8">
    <source>
        <dbReference type="EMBL" id="KLO18544.1"/>
    </source>
</evidence>
<name>A0A0H2S3J0_9AGAM</name>
<keyword evidence="2" id="KW-0805">Transcription regulation</keyword>
<protein>
    <recommendedName>
        <fullName evidence="7">Xylanolytic transcriptional activator regulatory domain-containing protein</fullName>
    </recommendedName>
</protein>
<keyword evidence="1" id="KW-0479">Metal-binding</keyword>
<dbReference type="CDD" id="cd12148">
    <property type="entry name" value="fungal_TF_MHR"/>
    <property type="match status" value="1"/>
</dbReference>
<dbReference type="GO" id="GO:0006351">
    <property type="term" value="P:DNA-templated transcription"/>
    <property type="evidence" value="ECO:0007669"/>
    <property type="project" value="InterPro"/>
</dbReference>
<feature type="compositionally biased region" description="Low complexity" evidence="6">
    <location>
        <begin position="518"/>
        <end position="531"/>
    </location>
</feature>
<gene>
    <name evidence="8" type="ORF">SCHPADRAFT_112552</name>
</gene>
<evidence type="ECO:0000256" key="2">
    <source>
        <dbReference type="ARBA" id="ARBA00023015"/>
    </source>
</evidence>
<proteinExistence type="predicted"/>
<accession>A0A0H2S3J0</accession>
<keyword evidence="9" id="KW-1185">Reference proteome</keyword>
<dbReference type="STRING" id="27342.A0A0H2S3J0"/>